<gene>
    <name evidence="2" type="ORF">PTRG_08398</name>
</gene>
<reference evidence="3" key="1">
    <citation type="journal article" date="2013" name="G3 (Bethesda)">
        <title>Comparative genomics of a plant-pathogenic fungus, Pyrenophora tritici-repentis, reveals transduplication and the impact of repeat elements on pathogenicity and population divergence.</title>
        <authorList>
            <person name="Manning V.A."/>
            <person name="Pandelova I."/>
            <person name="Dhillon B."/>
            <person name="Wilhelm L.J."/>
            <person name="Goodwin S.B."/>
            <person name="Berlin A.M."/>
            <person name="Figueroa M."/>
            <person name="Freitag M."/>
            <person name="Hane J.K."/>
            <person name="Henrissat B."/>
            <person name="Holman W.H."/>
            <person name="Kodira C.D."/>
            <person name="Martin J."/>
            <person name="Oliver R.P."/>
            <person name="Robbertse B."/>
            <person name="Schackwitz W."/>
            <person name="Schwartz D.C."/>
            <person name="Spatafora J.W."/>
            <person name="Turgeon B.G."/>
            <person name="Yandava C."/>
            <person name="Young S."/>
            <person name="Zhou S."/>
            <person name="Zeng Q."/>
            <person name="Grigoriev I.V."/>
            <person name="Ma L.-J."/>
            <person name="Ciuffetti L.M."/>
        </authorList>
    </citation>
    <scope>NUCLEOTIDE SEQUENCE [LARGE SCALE GENOMIC DNA]</scope>
    <source>
        <strain evidence="3">Pt-1C-BFP</strain>
    </source>
</reference>
<dbReference type="HOGENOM" id="CLU_2224553_0_0_1"/>
<keyword evidence="1" id="KW-0732">Signal</keyword>
<sequence>MPPELRSASLLALFTLVGGTAVIKATRLHVGVEEAKDGWWRGAAMMSPACRVAQNSPGNRPRSCTLKQANLARMLGIWVYGADNAWNMAGYDTGIARKQERKAGTH</sequence>
<organism evidence="2 3">
    <name type="scientific">Pyrenophora tritici-repentis (strain Pt-1C-BFP)</name>
    <name type="common">Wheat tan spot fungus</name>
    <name type="synonym">Drechslera tritici-repentis</name>
    <dbReference type="NCBI Taxonomy" id="426418"/>
    <lineage>
        <taxon>Eukaryota</taxon>
        <taxon>Fungi</taxon>
        <taxon>Dikarya</taxon>
        <taxon>Ascomycota</taxon>
        <taxon>Pezizomycotina</taxon>
        <taxon>Dothideomycetes</taxon>
        <taxon>Pleosporomycetidae</taxon>
        <taxon>Pleosporales</taxon>
        <taxon>Pleosporineae</taxon>
        <taxon>Pleosporaceae</taxon>
        <taxon>Pyrenophora</taxon>
    </lineage>
</organism>
<name>B2WE25_PYRTR</name>
<dbReference type="AlphaFoldDB" id="B2WE25"/>
<evidence type="ECO:0000313" key="2">
    <source>
        <dbReference type="EMBL" id="EDU51317.1"/>
    </source>
</evidence>
<protein>
    <submittedName>
        <fullName evidence="2">Uncharacterized protein</fullName>
    </submittedName>
</protein>
<feature type="signal peptide" evidence="1">
    <location>
        <begin position="1"/>
        <end position="25"/>
    </location>
</feature>
<proteinExistence type="predicted"/>
<dbReference type="InParanoid" id="B2WE25"/>
<dbReference type="EMBL" id="DS231623">
    <property type="protein sequence ID" value="EDU51317.1"/>
    <property type="molecule type" value="Genomic_DNA"/>
</dbReference>
<evidence type="ECO:0000256" key="1">
    <source>
        <dbReference type="SAM" id="SignalP"/>
    </source>
</evidence>
<feature type="chain" id="PRO_5002784895" evidence="1">
    <location>
        <begin position="26"/>
        <end position="106"/>
    </location>
</feature>
<evidence type="ECO:0000313" key="3">
    <source>
        <dbReference type="Proteomes" id="UP000001471"/>
    </source>
</evidence>
<accession>B2WE25</accession>
<dbReference type="Proteomes" id="UP000001471">
    <property type="component" value="Unassembled WGS sequence"/>
</dbReference>